<accession>A0A517SAK8</accession>
<dbReference type="EMBL" id="CP036271">
    <property type="protein sequence ID" value="QDT53116.1"/>
    <property type="molecule type" value="Genomic_DNA"/>
</dbReference>
<feature type="transmembrane region" description="Helical" evidence="1">
    <location>
        <begin position="432"/>
        <end position="455"/>
    </location>
</feature>
<dbReference type="AlphaFoldDB" id="A0A517SAK8"/>
<feature type="transmembrane region" description="Helical" evidence="1">
    <location>
        <begin position="18"/>
        <end position="39"/>
    </location>
</feature>
<dbReference type="InParanoid" id="A0A517SAK8"/>
<sequence>MQTLIECTARRDLRHRTLWLVCALYLAIVLAIIYPLGIFSGPTGPQRIFQALQLLHFAIAVLVPAWVAGRLVEDRVSGMLELMKVAGLAPGQWIGFRLFHIAATYGSIWVLRLPLYSLVMATRGATMADILWAEVICAGVMLAHAQISLFLARGCRLERTVTTVSIVLTILGNALFFLPSYAVQIATARQYAVPESIRDSATILRELSLLNYVLSRPTTPEGQWKAAAALAIPLMLGVAATFFLRRTLYVDPATGPGNVAGTRPSRRVWDDALAWQAAEYHCVPQKKKRVIAWTIVVAMVCLTFLPSLSESMQYAVSVVMIFAFAAPGMAPATCSSLERLHNTISSLALLPLGGKAIYDGWKRGGAVRRAEGWIAAGLIFLGLMWNDPLAGMGWALAAVVAAYALPPIFFLESLRELSNGRGVLRSMVGMGIYWSIQLVGVLPVGIVTSVAAILYRPRAIRMMDELFDEASAR</sequence>
<feature type="transmembrane region" description="Helical" evidence="1">
    <location>
        <begin position="290"/>
        <end position="308"/>
    </location>
</feature>
<feature type="transmembrane region" description="Helical" evidence="1">
    <location>
        <begin position="93"/>
        <end position="111"/>
    </location>
</feature>
<feature type="transmembrane region" description="Helical" evidence="1">
    <location>
        <begin position="131"/>
        <end position="152"/>
    </location>
</feature>
<dbReference type="Proteomes" id="UP000315700">
    <property type="component" value="Chromosome"/>
</dbReference>
<dbReference type="KEGG" id="ccos:Pan44_11310"/>
<evidence type="ECO:0000256" key="1">
    <source>
        <dbReference type="SAM" id="Phobius"/>
    </source>
</evidence>
<feature type="transmembrane region" description="Helical" evidence="1">
    <location>
        <begin position="164"/>
        <end position="183"/>
    </location>
</feature>
<keyword evidence="1" id="KW-0812">Transmembrane</keyword>
<gene>
    <name evidence="2" type="ORF">Pan44_11310</name>
</gene>
<protein>
    <submittedName>
        <fullName evidence="2">Uncharacterized protein</fullName>
    </submittedName>
</protein>
<organism evidence="2 3">
    <name type="scientific">Caulifigura coniformis</name>
    <dbReference type="NCBI Taxonomy" id="2527983"/>
    <lineage>
        <taxon>Bacteria</taxon>
        <taxon>Pseudomonadati</taxon>
        <taxon>Planctomycetota</taxon>
        <taxon>Planctomycetia</taxon>
        <taxon>Planctomycetales</taxon>
        <taxon>Planctomycetaceae</taxon>
        <taxon>Caulifigura</taxon>
    </lineage>
</organism>
<feature type="transmembrane region" description="Helical" evidence="1">
    <location>
        <begin position="314"/>
        <end position="334"/>
    </location>
</feature>
<feature type="transmembrane region" description="Helical" evidence="1">
    <location>
        <begin position="224"/>
        <end position="244"/>
    </location>
</feature>
<dbReference type="RefSeq" id="WP_145028055.1">
    <property type="nucleotide sequence ID" value="NZ_CP036271.1"/>
</dbReference>
<keyword evidence="1" id="KW-0472">Membrane</keyword>
<reference evidence="2 3" key="1">
    <citation type="submission" date="2019-02" db="EMBL/GenBank/DDBJ databases">
        <title>Deep-cultivation of Planctomycetes and their phenomic and genomic characterization uncovers novel biology.</title>
        <authorList>
            <person name="Wiegand S."/>
            <person name="Jogler M."/>
            <person name="Boedeker C."/>
            <person name="Pinto D."/>
            <person name="Vollmers J."/>
            <person name="Rivas-Marin E."/>
            <person name="Kohn T."/>
            <person name="Peeters S.H."/>
            <person name="Heuer A."/>
            <person name="Rast P."/>
            <person name="Oberbeckmann S."/>
            <person name="Bunk B."/>
            <person name="Jeske O."/>
            <person name="Meyerdierks A."/>
            <person name="Storesund J.E."/>
            <person name="Kallscheuer N."/>
            <person name="Luecker S."/>
            <person name="Lage O.M."/>
            <person name="Pohl T."/>
            <person name="Merkel B.J."/>
            <person name="Hornburger P."/>
            <person name="Mueller R.-W."/>
            <person name="Bruemmer F."/>
            <person name="Labrenz M."/>
            <person name="Spormann A.M."/>
            <person name="Op den Camp H."/>
            <person name="Overmann J."/>
            <person name="Amann R."/>
            <person name="Jetten M.S.M."/>
            <person name="Mascher T."/>
            <person name="Medema M.H."/>
            <person name="Devos D.P."/>
            <person name="Kaster A.-K."/>
            <person name="Ovreas L."/>
            <person name="Rohde M."/>
            <person name="Galperin M.Y."/>
            <person name="Jogler C."/>
        </authorList>
    </citation>
    <scope>NUCLEOTIDE SEQUENCE [LARGE SCALE GENOMIC DNA]</scope>
    <source>
        <strain evidence="2 3">Pan44</strain>
    </source>
</reference>
<dbReference type="OrthoDB" id="294211at2"/>
<evidence type="ECO:0000313" key="2">
    <source>
        <dbReference type="EMBL" id="QDT53116.1"/>
    </source>
</evidence>
<name>A0A517SAK8_9PLAN</name>
<feature type="transmembrane region" description="Helical" evidence="1">
    <location>
        <begin position="51"/>
        <end position="72"/>
    </location>
</feature>
<proteinExistence type="predicted"/>
<evidence type="ECO:0000313" key="3">
    <source>
        <dbReference type="Proteomes" id="UP000315700"/>
    </source>
</evidence>
<keyword evidence="3" id="KW-1185">Reference proteome</keyword>
<keyword evidence="1" id="KW-1133">Transmembrane helix</keyword>
<feature type="transmembrane region" description="Helical" evidence="1">
    <location>
        <begin position="392"/>
        <end position="411"/>
    </location>
</feature>